<feature type="region of interest" description="Disordered" evidence="1">
    <location>
        <begin position="47"/>
        <end position="71"/>
    </location>
</feature>
<dbReference type="Proteomes" id="UP000092993">
    <property type="component" value="Unassembled WGS sequence"/>
</dbReference>
<reference evidence="2 3" key="1">
    <citation type="submission" date="2016-03" db="EMBL/GenBank/DDBJ databases">
        <title>Whole genome sequencing of Grifola frondosa 9006-11.</title>
        <authorList>
            <person name="Min B."/>
            <person name="Park H."/>
            <person name="Kim J.-G."/>
            <person name="Cho H."/>
            <person name="Oh Y.-L."/>
            <person name="Kong W.-S."/>
            <person name="Choi I.-G."/>
        </authorList>
    </citation>
    <scope>NUCLEOTIDE SEQUENCE [LARGE SCALE GENOMIC DNA]</scope>
    <source>
        <strain evidence="2 3">9006-11</strain>
    </source>
</reference>
<dbReference type="AlphaFoldDB" id="A0A1C7MS86"/>
<proteinExistence type="predicted"/>
<gene>
    <name evidence="2" type="ORF">A0H81_02816</name>
</gene>
<dbReference type="EMBL" id="LUGG01000002">
    <property type="protein sequence ID" value="OBZ77814.1"/>
    <property type="molecule type" value="Genomic_DNA"/>
</dbReference>
<evidence type="ECO:0000256" key="1">
    <source>
        <dbReference type="SAM" id="MobiDB-lite"/>
    </source>
</evidence>
<comment type="caution">
    <text evidence="2">The sequence shown here is derived from an EMBL/GenBank/DDBJ whole genome shotgun (WGS) entry which is preliminary data.</text>
</comment>
<evidence type="ECO:0000313" key="2">
    <source>
        <dbReference type="EMBL" id="OBZ77814.1"/>
    </source>
</evidence>
<accession>A0A1C7MS86</accession>
<keyword evidence="3" id="KW-1185">Reference proteome</keyword>
<organism evidence="2 3">
    <name type="scientific">Grifola frondosa</name>
    <name type="common">Maitake</name>
    <name type="synonym">Polyporus frondosus</name>
    <dbReference type="NCBI Taxonomy" id="5627"/>
    <lineage>
        <taxon>Eukaryota</taxon>
        <taxon>Fungi</taxon>
        <taxon>Dikarya</taxon>
        <taxon>Basidiomycota</taxon>
        <taxon>Agaricomycotina</taxon>
        <taxon>Agaricomycetes</taxon>
        <taxon>Polyporales</taxon>
        <taxon>Grifolaceae</taxon>
        <taxon>Grifola</taxon>
    </lineage>
</organism>
<sequence length="177" mass="19181">MALDPGANTPITEDAEEDEDPKLWDFNSMRTMPLCWLMKMVDEDESLWDSNSGSGHARSLTDRPGDDLPLDTAQLPPVPVSSGVASGELSTLNLQVENIPPSTRTLAPIIASITEGHTASVPAEKDTDDEYSQARYTEYIATTTGPHQMPVTTSSVISLAPADMTIVLEWGDMEESM</sequence>
<feature type="region of interest" description="Disordered" evidence="1">
    <location>
        <begin position="1"/>
        <end position="23"/>
    </location>
</feature>
<name>A0A1C7MS86_GRIFR</name>
<evidence type="ECO:0000313" key="3">
    <source>
        <dbReference type="Proteomes" id="UP000092993"/>
    </source>
</evidence>
<protein>
    <submittedName>
        <fullName evidence="2">Uncharacterized protein</fullName>
    </submittedName>
</protein>